<accession>A0ACC0BP69</accession>
<comment type="caution">
    <text evidence="1">The sequence shown here is derived from an EMBL/GenBank/DDBJ whole genome shotgun (WGS) entry which is preliminary data.</text>
</comment>
<organism evidence="1 2">
    <name type="scientific">Catharanthus roseus</name>
    <name type="common">Madagascar periwinkle</name>
    <name type="synonym">Vinca rosea</name>
    <dbReference type="NCBI Taxonomy" id="4058"/>
    <lineage>
        <taxon>Eukaryota</taxon>
        <taxon>Viridiplantae</taxon>
        <taxon>Streptophyta</taxon>
        <taxon>Embryophyta</taxon>
        <taxon>Tracheophyta</taxon>
        <taxon>Spermatophyta</taxon>
        <taxon>Magnoliopsida</taxon>
        <taxon>eudicotyledons</taxon>
        <taxon>Gunneridae</taxon>
        <taxon>Pentapetalae</taxon>
        <taxon>asterids</taxon>
        <taxon>lamiids</taxon>
        <taxon>Gentianales</taxon>
        <taxon>Apocynaceae</taxon>
        <taxon>Rauvolfioideae</taxon>
        <taxon>Vinceae</taxon>
        <taxon>Catharanthinae</taxon>
        <taxon>Catharanthus</taxon>
    </lineage>
</organism>
<name>A0ACC0BP69_CATRO</name>
<gene>
    <name evidence="1" type="ORF">M9H77_14730</name>
</gene>
<dbReference type="EMBL" id="CM044703">
    <property type="protein sequence ID" value="KAI5674366.1"/>
    <property type="molecule type" value="Genomic_DNA"/>
</dbReference>
<reference evidence="2" key="1">
    <citation type="journal article" date="2023" name="Nat. Plants">
        <title>Single-cell RNA sequencing provides a high-resolution roadmap for understanding the multicellular compartmentation of specialized metabolism.</title>
        <authorList>
            <person name="Sun S."/>
            <person name="Shen X."/>
            <person name="Li Y."/>
            <person name="Li Y."/>
            <person name="Wang S."/>
            <person name="Li R."/>
            <person name="Zhang H."/>
            <person name="Shen G."/>
            <person name="Guo B."/>
            <person name="Wei J."/>
            <person name="Xu J."/>
            <person name="St-Pierre B."/>
            <person name="Chen S."/>
            <person name="Sun C."/>
        </authorList>
    </citation>
    <scope>NUCLEOTIDE SEQUENCE [LARGE SCALE GENOMIC DNA]</scope>
</reference>
<proteinExistence type="predicted"/>
<dbReference type="Proteomes" id="UP001060085">
    <property type="component" value="Linkage Group LG03"/>
</dbReference>
<sequence length="125" mass="13857">MRVVISSVAEPLVALPLLHYAFGYRVDKIYRVQGSLKLSFFRVIVIIRFRLTRNSIISVSPSTSSSSLLTVLYNIDGSSETVCVIAVICSGKVLVFLSRVFGIFCCWICSNSHEYEFLPSLGGVE</sequence>
<evidence type="ECO:0000313" key="2">
    <source>
        <dbReference type="Proteomes" id="UP001060085"/>
    </source>
</evidence>
<protein>
    <submittedName>
        <fullName evidence="1">Uncharacterized protein</fullName>
    </submittedName>
</protein>
<evidence type="ECO:0000313" key="1">
    <source>
        <dbReference type="EMBL" id="KAI5674366.1"/>
    </source>
</evidence>
<keyword evidence="2" id="KW-1185">Reference proteome</keyword>